<dbReference type="PANTHER" id="PTHR47963">
    <property type="entry name" value="DEAD-BOX ATP-DEPENDENT RNA HELICASE 47, MITOCHONDRIAL"/>
    <property type="match status" value="1"/>
</dbReference>
<dbReference type="GO" id="GO:0005524">
    <property type="term" value="F:ATP binding"/>
    <property type="evidence" value="ECO:0007669"/>
    <property type="project" value="UniProtKB-KW"/>
</dbReference>
<evidence type="ECO:0000256" key="3">
    <source>
        <dbReference type="ARBA" id="ARBA00022741"/>
    </source>
</evidence>
<dbReference type="SMART" id="SM00490">
    <property type="entry name" value="HELICc"/>
    <property type="match status" value="1"/>
</dbReference>
<evidence type="ECO:0000259" key="14">
    <source>
        <dbReference type="PROSITE" id="PS51192"/>
    </source>
</evidence>
<feature type="domain" description="DEAD-box RNA helicase Q" evidence="16">
    <location>
        <begin position="8"/>
        <end position="36"/>
    </location>
</feature>
<comment type="catalytic activity">
    <reaction evidence="9">
        <text>ATP + H2O = ADP + phosphate + H(+)</text>
        <dbReference type="Rhea" id="RHEA:13065"/>
        <dbReference type="ChEBI" id="CHEBI:15377"/>
        <dbReference type="ChEBI" id="CHEBI:15378"/>
        <dbReference type="ChEBI" id="CHEBI:30616"/>
        <dbReference type="ChEBI" id="CHEBI:43474"/>
        <dbReference type="ChEBI" id="CHEBI:456216"/>
        <dbReference type="EC" id="3.6.4.13"/>
    </reaction>
</comment>
<dbReference type="CDD" id="cd18787">
    <property type="entry name" value="SF2_C_DEAD"/>
    <property type="match status" value="1"/>
</dbReference>
<dbReference type="GO" id="GO:0042255">
    <property type="term" value="P:ribosome assembly"/>
    <property type="evidence" value="ECO:0007669"/>
    <property type="project" value="UniProtKB-ARBA"/>
</dbReference>
<evidence type="ECO:0000256" key="11">
    <source>
        <dbReference type="PROSITE-ProRule" id="PRU00552"/>
    </source>
</evidence>
<dbReference type="Pfam" id="PF00270">
    <property type="entry name" value="DEAD"/>
    <property type="match status" value="1"/>
</dbReference>
<dbReference type="Proteomes" id="UP000243679">
    <property type="component" value="Chromosome"/>
</dbReference>
<evidence type="ECO:0000256" key="4">
    <source>
        <dbReference type="ARBA" id="ARBA00022801"/>
    </source>
</evidence>
<dbReference type="GO" id="GO:0005840">
    <property type="term" value="C:ribosome"/>
    <property type="evidence" value="ECO:0007669"/>
    <property type="project" value="TreeGrafter"/>
</dbReference>
<dbReference type="InterPro" id="IPR050547">
    <property type="entry name" value="DEAD_box_RNA_helicases"/>
</dbReference>
<organism evidence="17 18">
    <name type="scientific">Candidatus Nitrosoglobus terrae</name>
    <dbReference type="NCBI Taxonomy" id="1630141"/>
    <lineage>
        <taxon>Bacteria</taxon>
        <taxon>Pseudomonadati</taxon>
        <taxon>Pseudomonadota</taxon>
        <taxon>Gammaproteobacteria</taxon>
        <taxon>Chromatiales</taxon>
        <taxon>Chromatiaceae</taxon>
        <taxon>Candidatus Nitrosoglobus</taxon>
    </lineage>
</organism>
<dbReference type="SMART" id="SM00487">
    <property type="entry name" value="DEXDc"/>
    <property type="match status" value="1"/>
</dbReference>
<evidence type="ECO:0000256" key="8">
    <source>
        <dbReference type="ARBA" id="ARBA00038437"/>
    </source>
</evidence>
<dbReference type="InterPro" id="IPR044742">
    <property type="entry name" value="DEAD/DEAH_RhlB"/>
</dbReference>
<dbReference type="Pfam" id="PF00271">
    <property type="entry name" value="Helicase_C"/>
    <property type="match status" value="1"/>
</dbReference>
<keyword evidence="4 12" id="KW-0378">Hydrolase</keyword>
<dbReference type="GO" id="GO:0005829">
    <property type="term" value="C:cytosol"/>
    <property type="evidence" value="ECO:0007669"/>
    <property type="project" value="TreeGrafter"/>
</dbReference>
<proteinExistence type="inferred from homology"/>
<dbReference type="InterPro" id="IPR027417">
    <property type="entry name" value="P-loop_NTPase"/>
</dbReference>
<keyword evidence="3 12" id="KW-0547">Nucleotide-binding</keyword>
<gene>
    <name evidence="17" type="ORF">TAO_0357</name>
</gene>
<dbReference type="GO" id="GO:0009409">
    <property type="term" value="P:response to cold"/>
    <property type="evidence" value="ECO:0007669"/>
    <property type="project" value="TreeGrafter"/>
</dbReference>
<keyword evidence="7" id="KW-0346">Stress response</keyword>
<dbReference type="CDD" id="cd00268">
    <property type="entry name" value="DEADc"/>
    <property type="match status" value="1"/>
</dbReference>
<dbReference type="RefSeq" id="WP_172419042.1">
    <property type="nucleotide sequence ID" value="NZ_AP014836.1"/>
</dbReference>
<dbReference type="EC" id="3.6.4.13" evidence="1"/>
<accession>A0A1Q2SKU2</accession>
<evidence type="ECO:0000256" key="1">
    <source>
        <dbReference type="ARBA" id="ARBA00012552"/>
    </source>
</evidence>
<evidence type="ECO:0000313" key="18">
    <source>
        <dbReference type="Proteomes" id="UP000243679"/>
    </source>
</evidence>
<evidence type="ECO:0000256" key="5">
    <source>
        <dbReference type="ARBA" id="ARBA00022806"/>
    </source>
</evidence>
<dbReference type="PANTHER" id="PTHR47963:SF8">
    <property type="entry name" value="ATP-DEPENDENT RNA HELICASE DEAD"/>
    <property type="match status" value="1"/>
</dbReference>
<feature type="compositionally biased region" description="Polar residues" evidence="13">
    <location>
        <begin position="490"/>
        <end position="508"/>
    </location>
</feature>
<reference evidence="17 18" key="1">
    <citation type="journal article" date="2017" name="ISME J.">
        <title>An acid-tolerant ammonia-oxidizing ?-proteobacterium from soil.</title>
        <authorList>
            <person name="Hayatsu M."/>
            <person name="Tago K."/>
            <person name="Uchiyama I."/>
            <person name="Toyoda A."/>
            <person name="Wang Y."/>
            <person name="Shimomura Y."/>
            <person name="Okubo T."/>
            <person name="Kurisu F."/>
            <person name="Hirono Y."/>
            <person name="Nonaka K."/>
            <person name="Akiyama H."/>
            <person name="Itoh T."/>
            <person name="Takami H."/>
        </authorList>
    </citation>
    <scope>NUCLEOTIDE SEQUENCE [LARGE SCALE GENOMIC DNA]</scope>
    <source>
        <strain evidence="17 18">TAO100</strain>
    </source>
</reference>
<feature type="domain" description="Helicase C-terminal" evidence="15">
    <location>
        <begin position="234"/>
        <end position="382"/>
    </location>
</feature>
<evidence type="ECO:0000256" key="12">
    <source>
        <dbReference type="RuleBase" id="RU000492"/>
    </source>
</evidence>
<comment type="similarity">
    <text evidence="8 12">Belongs to the DEAD box helicase family.</text>
</comment>
<sequence length="508" mass="57531">MLSSTEALSFDNFAINTPILQAIKQLGYQTPTLIQAKTIPYFLKGYDLIGQAQTGTGKTAAFAVPILHHLNLSRREPQALVLVPTRELAIQVSEAFQNYAQYLEGFYSLPLYGGQPMGNQLRQLKHGAHVIVGTPGRIMDHLRRKSLQIDKLTTIVLDEADEMLKMGFIEDVEWILKQAPAQRQTALFSATMPDSVRSIASRHLNTPHDIKIKEKTATLPPINQRYWLVSGLHKLDALTRILEVEDFDATIIFVRTKIATEELARKLETRGYAAAALNGDMSQSFREKVVDQLKKNLLDIIVATDVAARGLDVKRISHVVNYDIPYDIETYIHRIGRTGRAGRPGTATLFVSPQERRILNAIKKVTGYPIHETQLPSLQQVRDRRTKQFKQQIMATLEKENLVALRNLIQQWIQEDNISALDIAVALTYSMQGERLLPEHQVTRPAIHNEVTRSSPPTKRKKLAPLKSVKREEIKQKKPYQKTMKKQKNYHTLSLNKGKNNHLSVPSI</sequence>
<evidence type="ECO:0000256" key="2">
    <source>
        <dbReference type="ARBA" id="ARBA00022490"/>
    </source>
</evidence>
<dbReference type="GO" id="GO:0003724">
    <property type="term" value="F:RNA helicase activity"/>
    <property type="evidence" value="ECO:0007669"/>
    <property type="project" value="UniProtKB-EC"/>
</dbReference>
<evidence type="ECO:0000256" key="6">
    <source>
        <dbReference type="ARBA" id="ARBA00022840"/>
    </source>
</evidence>
<feature type="compositionally biased region" description="Basic residues" evidence="13">
    <location>
        <begin position="477"/>
        <end position="489"/>
    </location>
</feature>
<feature type="domain" description="Helicase ATP-binding" evidence="14">
    <location>
        <begin position="39"/>
        <end position="210"/>
    </location>
</feature>
<dbReference type="FunFam" id="3.40.50.300:FF:000108">
    <property type="entry name" value="ATP-dependent RNA helicase RhlE"/>
    <property type="match status" value="1"/>
</dbReference>
<dbReference type="Pfam" id="PF25399">
    <property type="entry name" value="DeaD_dimer"/>
    <property type="match status" value="1"/>
</dbReference>
<evidence type="ECO:0000313" key="17">
    <source>
        <dbReference type="EMBL" id="BAW79727.1"/>
    </source>
</evidence>
<dbReference type="AlphaFoldDB" id="A0A1Q2SKU2"/>
<dbReference type="InterPro" id="IPR011545">
    <property type="entry name" value="DEAD/DEAH_box_helicase_dom"/>
</dbReference>
<name>A0A1Q2SKU2_9GAMM</name>
<dbReference type="GO" id="GO:0033592">
    <property type="term" value="F:RNA strand annealing activity"/>
    <property type="evidence" value="ECO:0007669"/>
    <property type="project" value="TreeGrafter"/>
</dbReference>
<evidence type="ECO:0000259" key="16">
    <source>
        <dbReference type="PROSITE" id="PS51195"/>
    </source>
</evidence>
<dbReference type="InterPro" id="IPR057325">
    <property type="entry name" value="DeaD_dimer"/>
</dbReference>
<dbReference type="Gene3D" id="3.40.50.300">
    <property type="entry name" value="P-loop containing nucleotide triphosphate hydrolases"/>
    <property type="match status" value="2"/>
</dbReference>
<dbReference type="KEGG" id="ntt:TAO_0357"/>
<evidence type="ECO:0000256" key="13">
    <source>
        <dbReference type="SAM" id="MobiDB-lite"/>
    </source>
</evidence>
<dbReference type="EMBL" id="AP014836">
    <property type="protein sequence ID" value="BAW79727.1"/>
    <property type="molecule type" value="Genomic_DNA"/>
</dbReference>
<feature type="short sequence motif" description="Q motif" evidence="11">
    <location>
        <begin position="8"/>
        <end position="36"/>
    </location>
</feature>
<dbReference type="InterPro" id="IPR014014">
    <property type="entry name" value="RNA_helicase_DEAD_Q_motif"/>
</dbReference>
<evidence type="ECO:0000256" key="7">
    <source>
        <dbReference type="ARBA" id="ARBA00023016"/>
    </source>
</evidence>
<keyword evidence="5 12" id="KW-0347">Helicase</keyword>
<dbReference type="PROSITE" id="PS51195">
    <property type="entry name" value="Q_MOTIF"/>
    <property type="match status" value="1"/>
</dbReference>
<keyword evidence="2" id="KW-0963">Cytoplasm</keyword>
<dbReference type="PROSITE" id="PS51192">
    <property type="entry name" value="HELICASE_ATP_BIND_1"/>
    <property type="match status" value="1"/>
</dbReference>
<dbReference type="PROSITE" id="PS51194">
    <property type="entry name" value="HELICASE_CTER"/>
    <property type="match status" value="1"/>
</dbReference>
<evidence type="ECO:0000256" key="9">
    <source>
        <dbReference type="ARBA" id="ARBA00047984"/>
    </source>
</evidence>
<dbReference type="GO" id="GO:0016787">
    <property type="term" value="F:hydrolase activity"/>
    <property type="evidence" value="ECO:0007669"/>
    <property type="project" value="UniProtKB-KW"/>
</dbReference>
<dbReference type="SUPFAM" id="SSF52540">
    <property type="entry name" value="P-loop containing nucleoside triphosphate hydrolases"/>
    <property type="match status" value="1"/>
</dbReference>
<keyword evidence="6 12" id="KW-0067">ATP-binding</keyword>
<dbReference type="InterPro" id="IPR000629">
    <property type="entry name" value="RNA-helicase_DEAD-box_CS"/>
</dbReference>
<evidence type="ECO:0000259" key="15">
    <source>
        <dbReference type="PROSITE" id="PS51194"/>
    </source>
</evidence>
<protein>
    <recommendedName>
        <fullName evidence="10">DEAD-box ATP-dependent RNA helicase RhpA</fullName>
        <ecNumber evidence="1">3.6.4.13</ecNumber>
    </recommendedName>
</protein>
<keyword evidence="18" id="KW-1185">Reference proteome</keyword>
<dbReference type="InterPro" id="IPR001650">
    <property type="entry name" value="Helicase_C-like"/>
</dbReference>
<feature type="region of interest" description="Disordered" evidence="13">
    <location>
        <begin position="468"/>
        <end position="508"/>
    </location>
</feature>
<evidence type="ECO:0000256" key="10">
    <source>
        <dbReference type="ARBA" id="ARBA00074363"/>
    </source>
</evidence>
<dbReference type="InterPro" id="IPR014001">
    <property type="entry name" value="Helicase_ATP-bd"/>
</dbReference>
<dbReference type="PROSITE" id="PS00039">
    <property type="entry name" value="DEAD_ATP_HELICASE"/>
    <property type="match status" value="1"/>
</dbReference>